<sequence>MNIRIATKQDINSLCQLIESLSHFYLADKDANLPHWFSETLTKEAFLQRIESTEYNNFVYEIQGSIAGYLAFKGDSYLYHLFVSEDHQGKGVARYLWDYATTKCVAKCYTLRSSLNAVPIYKKFGFKVVGDAKERDGMGFQEMTLRR</sequence>
<dbReference type="Gene3D" id="3.40.630.30">
    <property type="match status" value="1"/>
</dbReference>
<dbReference type="InterPro" id="IPR052564">
    <property type="entry name" value="N-acetyltrans/Recomb-assoc"/>
</dbReference>
<dbReference type="SUPFAM" id="SSF55729">
    <property type="entry name" value="Acyl-CoA N-acyltransferases (Nat)"/>
    <property type="match status" value="1"/>
</dbReference>
<dbReference type="InterPro" id="IPR016181">
    <property type="entry name" value="Acyl_CoA_acyltransferase"/>
</dbReference>
<name>A0A099KJB7_COLPS</name>
<dbReference type="EMBL" id="JQEC01000044">
    <property type="protein sequence ID" value="KGJ90929.1"/>
    <property type="molecule type" value="Genomic_DNA"/>
</dbReference>
<dbReference type="InterPro" id="IPR000182">
    <property type="entry name" value="GNAT_dom"/>
</dbReference>
<dbReference type="RefSeq" id="WP_033083248.1">
    <property type="nucleotide sequence ID" value="NZ_JQEC01000044.1"/>
</dbReference>
<accession>A0A099KJB7</accession>
<evidence type="ECO:0000313" key="3">
    <source>
        <dbReference type="Proteomes" id="UP000029868"/>
    </source>
</evidence>
<evidence type="ECO:0000259" key="1">
    <source>
        <dbReference type="PROSITE" id="PS51186"/>
    </source>
</evidence>
<dbReference type="CDD" id="cd04301">
    <property type="entry name" value="NAT_SF"/>
    <property type="match status" value="1"/>
</dbReference>
<proteinExistence type="predicted"/>
<protein>
    <submittedName>
        <fullName evidence="2">GCN5-related N-acetyltransferase</fullName>
    </submittedName>
</protein>
<comment type="caution">
    <text evidence="2">The sequence shown here is derived from an EMBL/GenBank/DDBJ whole genome shotgun (WGS) entry which is preliminary data.</text>
</comment>
<feature type="domain" description="N-acetyltransferase" evidence="1">
    <location>
        <begin position="1"/>
        <end position="147"/>
    </location>
</feature>
<dbReference type="PANTHER" id="PTHR43451:SF1">
    <property type="entry name" value="ACETYLTRANSFERASE"/>
    <property type="match status" value="1"/>
</dbReference>
<keyword evidence="2" id="KW-0808">Transferase</keyword>
<dbReference type="GO" id="GO:0016747">
    <property type="term" value="F:acyltransferase activity, transferring groups other than amino-acyl groups"/>
    <property type="evidence" value="ECO:0007669"/>
    <property type="project" value="InterPro"/>
</dbReference>
<gene>
    <name evidence="2" type="ORF">GAB14E_0593</name>
</gene>
<dbReference type="OrthoDB" id="9789605at2"/>
<reference evidence="2 3" key="1">
    <citation type="submission" date="2014-08" db="EMBL/GenBank/DDBJ databases">
        <title>Genomic and Phenotypic Diversity of Colwellia psychrerythraea strains from Disparate Marine Basins.</title>
        <authorList>
            <person name="Techtmann S.M."/>
            <person name="Stelling S.C."/>
            <person name="Utturkar S.M."/>
            <person name="Alshibli N."/>
            <person name="Harris A."/>
            <person name="Brown S.D."/>
            <person name="Hazen T.C."/>
        </authorList>
    </citation>
    <scope>NUCLEOTIDE SEQUENCE [LARGE SCALE GENOMIC DNA]</scope>
    <source>
        <strain evidence="2 3">GAB14E</strain>
    </source>
</reference>
<dbReference type="PANTHER" id="PTHR43451">
    <property type="entry name" value="ACETYLTRANSFERASE (GNAT) FAMILY PROTEIN"/>
    <property type="match status" value="1"/>
</dbReference>
<dbReference type="AlphaFoldDB" id="A0A099KJB7"/>
<evidence type="ECO:0000313" key="2">
    <source>
        <dbReference type="EMBL" id="KGJ90929.1"/>
    </source>
</evidence>
<organism evidence="2 3">
    <name type="scientific">Colwellia psychrerythraea</name>
    <name type="common">Vibrio psychroerythus</name>
    <dbReference type="NCBI Taxonomy" id="28229"/>
    <lineage>
        <taxon>Bacteria</taxon>
        <taxon>Pseudomonadati</taxon>
        <taxon>Pseudomonadota</taxon>
        <taxon>Gammaproteobacteria</taxon>
        <taxon>Alteromonadales</taxon>
        <taxon>Colwelliaceae</taxon>
        <taxon>Colwellia</taxon>
    </lineage>
</organism>
<dbReference type="Pfam" id="PF13673">
    <property type="entry name" value="Acetyltransf_10"/>
    <property type="match status" value="1"/>
</dbReference>
<dbReference type="Proteomes" id="UP000029868">
    <property type="component" value="Unassembled WGS sequence"/>
</dbReference>
<dbReference type="PATRIC" id="fig|28229.3.peg.3255"/>
<dbReference type="PROSITE" id="PS51186">
    <property type="entry name" value="GNAT"/>
    <property type="match status" value="1"/>
</dbReference>